<evidence type="ECO:0000313" key="2">
    <source>
        <dbReference type="EMBL" id="VFU44414.1"/>
    </source>
</evidence>
<reference evidence="2" key="1">
    <citation type="submission" date="2019-03" db="EMBL/GenBank/DDBJ databases">
        <authorList>
            <person name="Mank J."/>
            <person name="Almeida P."/>
        </authorList>
    </citation>
    <scope>NUCLEOTIDE SEQUENCE</scope>
    <source>
        <strain evidence="2">78183</strain>
    </source>
</reference>
<name>A0A6N2LVA2_SALVM</name>
<dbReference type="AlphaFoldDB" id="A0A6N2LVA2"/>
<feature type="region of interest" description="Disordered" evidence="1">
    <location>
        <begin position="25"/>
        <end position="45"/>
    </location>
</feature>
<evidence type="ECO:0000256" key="1">
    <source>
        <dbReference type="SAM" id="MobiDB-lite"/>
    </source>
</evidence>
<organism evidence="2">
    <name type="scientific">Salix viminalis</name>
    <name type="common">Common osier</name>
    <name type="synonym">Basket willow</name>
    <dbReference type="NCBI Taxonomy" id="40686"/>
    <lineage>
        <taxon>Eukaryota</taxon>
        <taxon>Viridiplantae</taxon>
        <taxon>Streptophyta</taxon>
        <taxon>Embryophyta</taxon>
        <taxon>Tracheophyta</taxon>
        <taxon>Spermatophyta</taxon>
        <taxon>Magnoliopsida</taxon>
        <taxon>eudicotyledons</taxon>
        <taxon>Gunneridae</taxon>
        <taxon>Pentapetalae</taxon>
        <taxon>rosids</taxon>
        <taxon>fabids</taxon>
        <taxon>Malpighiales</taxon>
        <taxon>Salicaceae</taxon>
        <taxon>Saliceae</taxon>
        <taxon>Salix</taxon>
    </lineage>
</organism>
<proteinExistence type="predicted"/>
<gene>
    <name evidence="2" type="ORF">SVIM_LOCUS272956</name>
</gene>
<protein>
    <submittedName>
        <fullName evidence="2">Uncharacterized protein</fullName>
    </submittedName>
</protein>
<dbReference type="EMBL" id="CAADRP010001597">
    <property type="protein sequence ID" value="VFU44414.1"/>
    <property type="molecule type" value="Genomic_DNA"/>
</dbReference>
<accession>A0A6N2LVA2</accession>
<sequence length="152" mass="17056">MFITKTYLVKLLRVEYKTLDIGEETSPRKNLEEGTSSSGKKENLEEGISSSGVKVLVWIHQAGIKVRRENATLGVECPPPQPQLVRSRSRLRRRCSELADGCQKISGVNKLLSSSPSVACQSNLPEWPALSISRSSRFRFHQHLHCWSSKGH</sequence>